<feature type="transmembrane region" description="Helical" evidence="7">
    <location>
        <begin position="158"/>
        <end position="178"/>
    </location>
</feature>
<evidence type="ECO:0000256" key="3">
    <source>
        <dbReference type="ARBA" id="ARBA00022475"/>
    </source>
</evidence>
<comment type="caution">
    <text evidence="9">The sequence shown here is derived from an EMBL/GenBank/DDBJ whole genome shotgun (WGS) entry which is preliminary data.</text>
</comment>
<feature type="domain" description="ABC transmembrane type-1" evidence="8">
    <location>
        <begin position="73"/>
        <end position="285"/>
    </location>
</feature>
<evidence type="ECO:0000256" key="6">
    <source>
        <dbReference type="ARBA" id="ARBA00023136"/>
    </source>
</evidence>
<organism evidence="9 10">
    <name type="scientific">Paenibacillus albiflavus</name>
    <dbReference type="NCBI Taxonomy" id="2545760"/>
    <lineage>
        <taxon>Bacteria</taxon>
        <taxon>Bacillati</taxon>
        <taxon>Bacillota</taxon>
        <taxon>Bacilli</taxon>
        <taxon>Bacillales</taxon>
        <taxon>Paenibacillaceae</taxon>
        <taxon>Paenibacillus</taxon>
    </lineage>
</organism>
<dbReference type="GO" id="GO:0055085">
    <property type="term" value="P:transmembrane transport"/>
    <property type="evidence" value="ECO:0007669"/>
    <property type="project" value="InterPro"/>
</dbReference>
<evidence type="ECO:0000313" key="9">
    <source>
        <dbReference type="EMBL" id="TCZ73190.1"/>
    </source>
</evidence>
<evidence type="ECO:0000259" key="8">
    <source>
        <dbReference type="PROSITE" id="PS50928"/>
    </source>
</evidence>
<dbReference type="SUPFAM" id="SSF161098">
    <property type="entry name" value="MetI-like"/>
    <property type="match status" value="1"/>
</dbReference>
<keyword evidence="10" id="KW-1185">Reference proteome</keyword>
<proteinExistence type="inferred from homology"/>
<name>A0A4R4E3F8_9BACL</name>
<feature type="transmembrane region" description="Helical" evidence="7">
    <location>
        <begin position="12"/>
        <end position="37"/>
    </location>
</feature>
<feature type="transmembrane region" description="Helical" evidence="7">
    <location>
        <begin position="103"/>
        <end position="123"/>
    </location>
</feature>
<dbReference type="PROSITE" id="PS50928">
    <property type="entry name" value="ABC_TM1"/>
    <property type="match status" value="1"/>
</dbReference>
<dbReference type="InterPro" id="IPR051393">
    <property type="entry name" value="ABC_transporter_permease"/>
</dbReference>
<dbReference type="CDD" id="cd06261">
    <property type="entry name" value="TM_PBP2"/>
    <property type="match status" value="1"/>
</dbReference>
<comment type="similarity">
    <text evidence="7">Belongs to the binding-protein-dependent transport system permease family.</text>
</comment>
<evidence type="ECO:0000256" key="1">
    <source>
        <dbReference type="ARBA" id="ARBA00004651"/>
    </source>
</evidence>
<evidence type="ECO:0000313" key="10">
    <source>
        <dbReference type="Proteomes" id="UP000295418"/>
    </source>
</evidence>
<dbReference type="GO" id="GO:0005886">
    <property type="term" value="C:plasma membrane"/>
    <property type="evidence" value="ECO:0007669"/>
    <property type="project" value="UniProtKB-SubCell"/>
</dbReference>
<gene>
    <name evidence="9" type="ORF">E0485_21460</name>
</gene>
<feature type="transmembrane region" description="Helical" evidence="7">
    <location>
        <begin position="264"/>
        <end position="289"/>
    </location>
</feature>
<dbReference type="Gene3D" id="1.10.3720.10">
    <property type="entry name" value="MetI-like"/>
    <property type="match status" value="1"/>
</dbReference>
<dbReference type="AlphaFoldDB" id="A0A4R4E3F8"/>
<dbReference type="OrthoDB" id="152280at2"/>
<dbReference type="EMBL" id="SKFG01000034">
    <property type="protein sequence ID" value="TCZ73190.1"/>
    <property type="molecule type" value="Genomic_DNA"/>
</dbReference>
<evidence type="ECO:0000256" key="2">
    <source>
        <dbReference type="ARBA" id="ARBA00022448"/>
    </source>
</evidence>
<protein>
    <submittedName>
        <fullName evidence="9">Sugar ABC transporter permease</fullName>
    </submittedName>
</protein>
<keyword evidence="2 7" id="KW-0813">Transport</keyword>
<evidence type="ECO:0000256" key="7">
    <source>
        <dbReference type="RuleBase" id="RU363032"/>
    </source>
</evidence>
<dbReference type="PANTHER" id="PTHR30193">
    <property type="entry name" value="ABC TRANSPORTER PERMEASE PROTEIN"/>
    <property type="match status" value="1"/>
</dbReference>
<dbReference type="Pfam" id="PF00528">
    <property type="entry name" value="BPD_transp_1"/>
    <property type="match status" value="1"/>
</dbReference>
<dbReference type="PANTHER" id="PTHR30193:SF37">
    <property type="entry name" value="INNER MEMBRANE ABC TRANSPORTER PERMEASE PROTEIN YCJO"/>
    <property type="match status" value="1"/>
</dbReference>
<evidence type="ECO:0000256" key="4">
    <source>
        <dbReference type="ARBA" id="ARBA00022692"/>
    </source>
</evidence>
<keyword evidence="6 7" id="KW-0472">Membrane</keyword>
<comment type="subcellular location">
    <subcellularLocation>
        <location evidence="1 7">Cell membrane</location>
        <topology evidence="1 7">Multi-pass membrane protein</topology>
    </subcellularLocation>
</comment>
<accession>A0A4R4E3F8</accession>
<dbReference type="InterPro" id="IPR035906">
    <property type="entry name" value="MetI-like_sf"/>
</dbReference>
<dbReference type="InterPro" id="IPR000515">
    <property type="entry name" value="MetI-like"/>
</dbReference>
<keyword evidence="5 7" id="KW-1133">Transmembrane helix</keyword>
<keyword evidence="4 7" id="KW-0812">Transmembrane</keyword>
<feature type="transmembrane region" description="Helical" evidence="7">
    <location>
        <begin position="69"/>
        <end position="91"/>
    </location>
</feature>
<reference evidence="9 10" key="1">
    <citation type="submission" date="2019-03" db="EMBL/GenBank/DDBJ databases">
        <authorList>
            <person name="Kim M.K.M."/>
        </authorList>
    </citation>
    <scope>NUCLEOTIDE SEQUENCE [LARGE SCALE GENOMIC DNA]</scope>
    <source>
        <strain evidence="9 10">18JY21-1</strain>
    </source>
</reference>
<sequence length="297" mass="33334">MNGVLRVSKRAIAVFVLPCLLMYVVFVFVPILVSFYYSLAEWTGIGTPKFIGFQNYVEMFTNDSIFWPSVYRTLIFALFSVGEIPIVLWIAILMTRYLRRPNFLISSYFLPVILSVVVVGQLWSTIYNPASLGGMLNKVLIGLGLESWTHAWLSDPKFAMYAIYFVALWQYLGYHILIQFTGIQGVPKEIYEAARIDGAEGFTADRYITIPLVMPIIKISIVLAVIGSLKAFDMIMVMTAGGPAHATDVISTHMYNMSFLSQKYGYGSAISSFLVVECLVATVLLNALFRRSENQLS</sequence>
<evidence type="ECO:0000256" key="5">
    <source>
        <dbReference type="ARBA" id="ARBA00022989"/>
    </source>
</evidence>
<feature type="transmembrane region" description="Helical" evidence="7">
    <location>
        <begin position="207"/>
        <end position="229"/>
    </location>
</feature>
<dbReference type="Proteomes" id="UP000295418">
    <property type="component" value="Unassembled WGS sequence"/>
</dbReference>
<keyword evidence="3" id="KW-1003">Cell membrane</keyword>